<name>A0A3N1XYD5_9FIRM</name>
<accession>A0A3N1XYD5</accession>
<dbReference type="RefSeq" id="WP_123607675.1">
    <property type="nucleotide sequence ID" value="NZ_RJVG01000001.1"/>
</dbReference>
<reference evidence="2 3" key="1">
    <citation type="submission" date="2018-11" db="EMBL/GenBank/DDBJ databases">
        <title>Genomic Encyclopedia of Type Strains, Phase IV (KMG-IV): sequencing the most valuable type-strain genomes for metagenomic binning, comparative biology and taxonomic classification.</title>
        <authorList>
            <person name="Goeker M."/>
        </authorList>
    </citation>
    <scope>NUCLEOTIDE SEQUENCE [LARGE SCALE GENOMIC DNA]</scope>
    <source>
        <strain evidence="2 3">DSM 26537</strain>
    </source>
</reference>
<organism evidence="2 3">
    <name type="scientific">Mobilisporobacter senegalensis</name>
    <dbReference type="NCBI Taxonomy" id="1329262"/>
    <lineage>
        <taxon>Bacteria</taxon>
        <taxon>Bacillati</taxon>
        <taxon>Bacillota</taxon>
        <taxon>Clostridia</taxon>
        <taxon>Lachnospirales</taxon>
        <taxon>Lachnospiraceae</taxon>
        <taxon>Mobilisporobacter</taxon>
    </lineage>
</organism>
<keyword evidence="1" id="KW-1133">Transmembrane helix</keyword>
<feature type="transmembrane region" description="Helical" evidence="1">
    <location>
        <begin position="45"/>
        <end position="69"/>
    </location>
</feature>
<evidence type="ECO:0000313" key="2">
    <source>
        <dbReference type="EMBL" id="ROR31579.1"/>
    </source>
</evidence>
<evidence type="ECO:0000313" key="3">
    <source>
        <dbReference type="Proteomes" id="UP000273083"/>
    </source>
</evidence>
<dbReference type="OrthoDB" id="2066444at2"/>
<dbReference type="AlphaFoldDB" id="A0A3N1XYD5"/>
<gene>
    <name evidence="2" type="ORF">EDD66_101196</name>
</gene>
<dbReference type="Proteomes" id="UP000273083">
    <property type="component" value="Unassembled WGS sequence"/>
</dbReference>
<sequence>MEQSKPIVTFYKIFGTFCLVAGIICNILFGAISFEMITDDVDDSFGSFIEMCIGFIICMILIGVGKTYISMVSDFKIYMSWLAVNKTRSIKKLADGMGLTQEIIISNLNQMISSKILKGVYIDMETNQIIFSDDYITVECRSCGAVNKIKPGIGTKCEHCGTYIK</sequence>
<feature type="transmembrane region" description="Helical" evidence="1">
    <location>
        <begin position="12"/>
        <end position="33"/>
    </location>
</feature>
<comment type="caution">
    <text evidence="2">The sequence shown here is derived from an EMBL/GenBank/DDBJ whole genome shotgun (WGS) entry which is preliminary data.</text>
</comment>
<evidence type="ECO:0008006" key="4">
    <source>
        <dbReference type="Google" id="ProtNLM"/>
    </source>
</evidence>
<evidence type="ECO:0000256" key="1">
    <source>
        <dbReference type="SAM" id="Phobius"/>
    </source>
</evidence>
<protein>
    <recommendedName>
        <fullName evidence="4">PCI domain-containing protein</fullName>
    </recommendedName>
</protein>
<dbReference type="EMBL" id="RJVG01000001">
    <property type="protein sequence ID" value="ROR31579.1"/>
    <property type="molecule type" value="Genomic_DNA"/>
</dbReference>
<keyword evidence="1" id="KW-0812">Transmembrane</keyword>
<proteinExistence type="predicted"/>
<keyword evidence="3" id="KW-1185">Reference proteome</keyword>
<keyword evidence="1" id="KW-0472">Membrane</keyword>